<proteinExistence type="predicted"/>
<feature type="chain" id="PRO_5018311582" description="Lipoprotein" evidence="1">
    <location>
        <begin position="18"/>
        <end position="176"/>
    </location>
</feature>
<gene>
    <name evidence="2" type="ORF">C4K04_5280</name>
</gene>
<feature type="signal peptide" evidence="1">
    <location>
        <begin position="1"/>
        <end position="17"/>
    </location>
</feature>
<evidence type="ECO:0008006" key="4">
    <source>
        <dbReference type="Google" id="ProtNLM"/>
    </source>
</evidence>
<reference evidence="2 3" key="1">
    <citation type="submission" date="2018-03" db="EMBL/GenBank/DDBJ databases">
        <title>Diversity of phytobeneficial traits revealed by whole-genome analysis of worldwide-isolated phenazine-producing Pseudomonas spp.</title>
        <authorList>
            <person name="Biessy A."/>
            <person name="Novinscak A."/>
            <person name="Blom J."/>
            <person name="Leger G."/>
            <person name="Thomashow L.S."/>
            <person name="Cazorla F.M."/>
            <person name="Josic D."/>
            <person name="Filion M."/>
        </authorList>
    </citation>
    <scope>NUCLEOTIDE SEQUENCE [LARGE SCALE GENOMIC DNA]</scope>
    <source>
        <strain evidence="2 3">B25</strain>
    </source>
</reference>
<dbReference type="EMBL" id="CP027753">
    <property type="protein sequence ID" value="AZE50929.1"/>
    <property type="molecule type" value="Genomic_DNA"/>
</dbReference>
<accession>A0A3G7TX77</accession>
<protein>
    <recommendedName>
        <fullName evidence="4">Lipoprotein</fullName>
    </recommendedName>
</protein>
<evidence type="ECO:0000313" key="2">
    <source>
        <dbReference type="EMBL" id="AZE50929.1"/>
    </source>
</evidence>
<keyword evidence="1" id="KW-0732">Signal</keyword>
<dbReference type="AlphaFoldDB" id="A0A3G7TX77"/>
<evidence type="ECO:0000256" key="1">
    <source>
        <dbReference type="SAM" id="SignalP"/>
    </source>
</evidence>
<sequence>MKRLWLLLLAIACSSCAKDHEKPPADLNFISVERKAHLSLYTVRYKSNINLLDLYGRGMGEGIASAQFICALDGDYDFSVEHEIARSAYGRIQADATQTNQPTSIFFTEAFLSETLDKGQSRRNLSVEELNALLANKQTIPCKALITAYGYKAYYSNTLQLPVADLLREINKPETP</sequence>
<dbReference type="Proteomes" id="UP000268048">
    <property type="component" value="Chromosome"/>
</dbReference>
<dbReference type="RefSeq" id="WP_164486521.1">
    <property type="nucleotide sequence ID" value="NZ_CP027753.1"/>
</dbReference>
<organism evidence="2 3">
    <name type="scientific">Pseudomonas chlororaphis</name>
    <dbReference type="NCBI Taxonomy" id="587753"/>
    <lineage>
        <taxon>Bacteria</taxon>
        <taxon>Pseudomonadati</taxon>
        <taxon>Pseudomonadota</taxon>
        <taxon>Gammaproteobacteria</taxon>
        <taxon>Pseudomonadales</taxon>
        <taxon>Pseudomonadaceae</taxon>
        <taxon>Pseudomonas</taxon>
    </lineage>
</organism>
<name>A0A3G7TX77_9PSED</name>
<evidence type="ECO:0000313" key="3">
    <source>
        <dbReference type="Proteomes" id="UP000268048"/>
    </source>
</evidence>